<proteinExistence type="predicted"/>
<evidence type="ECO:0000313" key="1">
    <source>
        <dbReference type="EMBL" id="KAK9134920.1"/>
    </source>
</evidence>
<keyword evidence="2" id="KW-1185">Reference proteome</keyword>
<sequence length="205" mass="22042">MGTERQVTRYGGRCGAGWGAMVLGVTAKIGLPLGHGDLAPVLDAKVMASAGALCRGVVAPDRAPWRLRVPLRFRSLYALRLPAFLLMESVVRSTETKREEEDFLAAFMAWSSRSATPCRWSRGGVAAVDAVHSGELFERAFVGVNSTDVAPASPLPQPHPPRLLHHLFHVLSLLRRSSLSSSAASFPLLLRRPSLASFAAPPTPP</sequence>
<gene>
    <name evidence="1" type="ORF">Syun_014250</name>
</gene>
<dbReference type="Proteomes" id="UP001420932">
    <property type="component" value="Unassembled WGS sequence"/>
</dbReference>
<comment type="caution">
    <text evidence="1">The sequence shown here is derived from an EMBL/GenBank/DDBJ whole genome shotgun (WGS) entry which is preliminary data.</text>
</comment>
<accession>A0AAP0PBN0</accession>
<reference evidence="1 2" key="1">
    <citation type="submission" date="2024-01" db="EMBL/GenBank/DDBJ databases">
        <title>Genome assemblies of Stephania.</title>
        <authorList>
            <person name="Yang L."/>
        </authorList>
    </citation>
    <scope>NUCLEOTIDE SEQUENCE [LARGE SCALE GENOMIC DNA]</scope>
    <source>
        <strain evidence="1">YNDBR</strain>
        <tissue evidence="1">Leaf</tissue>
    </source>
</reference>
<dbReference type="AlphaFoldDB" id="A0AAP0PBN0"/>
<dbReference type="EMBL" id="JBBNAF010000006">
    <property type="protein sequence ID" value="KAK9134920.1"/>
    <property type="molecule type" value="Genomic_DNA"/>
</dbReference>
<evidence type="ECO:0000313" key="2">
    <source>
        <dbReference type="Proteomes" id="UP001420932"/>
    </source>
</evidence>
<organism evidence="1 2">
    <name type="scientific">Stephania yunnanensis</name>
    <dbReference type="NCBI Taxonomy" id="152371"/>
    <lineage>
        <taxon>Eukaryota</taxon>
        <taxon>Viridiplantae</taxon>
        <taxon>Streptophyta</taxon>
        <taxon>Embryophyta</taxon>
        <taxon>Tracheophyta</taxon>
        <taxon>Spermatophyta</taxon>
        <taxon>Magnoliopsida</taxon>
        <taxon>Ranunculales</taxon>
        <taxon>Menispermaceae</taxon>
        <taxon>Menispermoideae</taxon>
        <taxon>Cissampelideae</taxon>
        <taxon>Stephania</taxon>
    </lineage>
</organism>
<protein>
    <submittedName>
        <fullName evidence="1">Uncharacterized protein</fullName>
    </submittedName>
</protein>
<name>A0AAP0PBN0_9MAGN</name>